<evidence type="ECO:0000313" key="2">
    <source>
        <dbReference type="Proteomes" id="UP000256913"/>
    </source>
</evidence>
<evidence type="ECO:0000313" key="1">
    <source>
        <dbReference type="EMBL" id="REF95066.1"/>
    </source>
</evidence>
<name>A0A3D9ZCD1_9ACTN</name>
<proteinExistence type="predicted"/>
<accession>A0A3D9ZCD1</accession>
<organism evidence="1 2">
    <name type="scientific">Asanoa ferruginea</name>
    <dbReference type="NCBI Taxonomy" id="53367"/>
    <lineage>
        <taxon>Bacteria</taxon>
        <taxon>Bacillati</taxon>
        <taxon>Actinomycetota</taxon>
        <taxon>Actinomycetes</taxon>
        <taxon>Micromonosporales</taxon>
        <taxon>Micromonosporaceae</taxon>
        <taxon>Asanoa</taxon>
    </lineage>
</organism>
<dbReference type="Proteomes" id="UP000256913">
    <property type="component" value="Unassembled WGS sequence"/>
</dbReference>
<sequence length="112" mass="11077">MCGPGSSTRCCAAMAEVFLDPAAVARAARDLSAVGASVSSSAQAGVPDGQPWGSDEAGAAFSRVYEPLSAAALAAWSSVGVALSRLGGDVWIAASSISDADDGSARRFGRPS</sequence>
<protein>
    <recommendedName>
        <fullName evidence="3">Excreted virulence factor EspC (Type VII ESX diderm)</fullName>
    </recommendedName>
</protein>
<evidence type="ECO:0008006" key="3">
    <source>
        <dbReference type="Google" id="ProtNLM"/>
    </source>
</evidence>
<reference evidence="1 2" key="1">
    <citation type="submission" date="2018-08" db="EMBL/GenBank/DDBJ databases">
        <title>Sequencing the genomes of 1000 actinobacteria strains.</title>
        <authorList>
            <person name="Klenk H.-P."/>
        </authorList>
    </citation>
    <scope>NUCLEOTIDE SEQUENCE [LARGE SCALE GENOMIC DNA]</scope>
    <source>
        <strain evidence="1 2">DSM 44099</strain>
    </source>
</reference>
<keyword evidence="2" id="KW-1185">Reference proteome</keyword>
<dbReference type="EMBL" id="QUMQ01000001">
    <property type="protein sequence ID" value="REF95066.1"/>
    <property type="molecule type" value="Genomic_DNA"/>
</dbReference>
<dbReference type="AlphaFoldDB" id="A0A3D9ZCD1"/>
<comment type="caution">
    <text evidence="1">The sequence shown here is derived from an EMBL/GenBank/DDBJ whole genome shotgun (WGS) entry which is preliminary data.</text>
</comment>
<gene>
    <name evidence="1" type="ORF">DFJ67_1015</name>
</gene>